<dbReference type="PANTHER" id="PTHR36566:SF1">
    <property type="entry name" value="PYRIDINIUM-3,5-BISTHIOCARBOXYLIC ACID MONONUCLEOTIDE NICKEL INSERTION PROTEIN"/>
    <property type="match status" value="1"/>
</dbReference>
<reference evidence="3 4" key="1">
    <citation type="journal article" date="2012" name="Front. Microbiol.">
        <title>Redundancy and modularity in membrane-associated dissimilatory nitrate reduction in Bacillus.</title>
        <authorList>
            <person name="Heylen K."/>
            <person name="Keltjens J."/>
        </authorList>
    </citation>
    <scope>NUCLEOTIDE SEQUENCE [LARGE SCALE GENOMIC DNA]</scope>
    <source>
        <strain evidence="4">LMG 21833T</strain>
    </source>
</reference>
<feature type="compositionally biased region" description="Basic and acidic residues" evidence="2">
    <location>
        <begin position="75"/>
        <end position="121"/>
    </location>
</feature>
<evidence type="ECO:0000313" key="3">
    <source>
        <dbReference type="EMBL" id="EKN62506.1"/>
    </source>
</evidence>
<accession>K6DP18</accession>
<keyword evidence="1" id="KW-0533">Nickel</keyword>
<evidence type="ECO:0000256" key="2">
    <source>
        <dbReference type="SAM" id="MobiDB-lite"/>
    </source>
</evidence>
<dbReference type="Proteomes" id="UP000006316">
    <property type="component" value="Unassembled WGS sequence"/>
</dbReference>
<dbReference type="InterPro" id="IPR002822">
    <property type="entry name" value="Ni_insertion"/>
</dbReference>
<dbReference type="Pfam" id="PF01969">
    <property type="entry name" value="Ni_insertion"/>
    <property type="match status" value="1"/>
</dbReference>
<evidence type="ECO:0000313" key="4">
    <source>
        <dbReference type="Proteomes" id="UP000006316"/>
    </source>
</evidence>
<sequence>MKTLYFDCFSGISGDMVIGALIDAGADPNLLVDELKKLQIEDEYELKWKKVIKNGITSTKFDVLLLNKSIHIQSHDHNHDQSHDHNHDHNHDYNHDHNHAHGHSHDHEHNHDHSHSHNHDHDHHHHHDHRAYKDIVELIEGAGLDETVKETALKIFKRIGEAEGHIHGIPLEKVHFHEVGAVDSIIDIIGAAILIHQLEIDAIKSSPIPVGTGRIHIDHGIYPVPAPATLEILKGVPIDQSDIRAELTTPTGAAIVAVLAEEYCSIPSLKVTSIGYGAGTKTFKNHPNVLRVIIGEQ</sequence>
<dbReference type="STRING" id="1117379.BABA_25826"/>
<organism evidence="3 4">
    <name type="scientific">Neobacillus bataviensis LMG 21833</name>
    <dbReference type="NCBI Taxonomy" id="1117379"/>
    <lineage>
        <taxon>Bacteria</taxon>
        <taxon>Bacillati</taxon>
        <taxon>Bacillota</taxon>
        <taxon>Bacilli</taxon>
        <taxon>Bacillales</taxon>
        <taxon>Bacillaceae</taxon>
        <taxon>Neobacillus</taxon>
    </lineage>
</organism>
<dbReference type="PANTHER" id="PTHR36566">
    <property type="entry name" value="NICKEL INSERTION PROTEIN-RELATED"/>
    <property type="match status" value="1"/>
</dbReference>
<dbReference type="OrthoDB" id="9765625at2"/>
<evidence type="ECO:0008006" key="5">
    <source>
        <dbReference type="Google" id="ProtNLM"/>
    </source>
</evidence>
<dbReference type="AlphaFoldDB" id="K6DP18"/>
<dbReference type="PATRIC" id="fig|1117379.3.peg.5355"/>
<feature type="region of interest" description="Disordered" evidence="2">
    <location>
        <begin position="75"/>
        <end position="130"/>
    </location>
</feature>
<dbReference type="EMBL" id="AJLS01000185">
    <property type="protein sequence ID" value="EKN62506.1"/>
    <property type="molecule type" value="Genomic_DNA"/>
</dbReference>
<keyword evidence="4" id="KW-1185">Reference proteome</keyword>
<evidence type="ECO:0000256" key="1">
    <source>
        <dbReference type="ARBA" id="ARBA00022596"/>
    </source>
</evidence>
<dbReference type="eggNOG" id="COG1641">
    <property type="taxonomic scope" value="Bacteria"/>
</dbReference>
<protein>
    <recommendedName>
        <fullName evidence="5">LarC family nickel insertion protein</fullName>
    </recommendedName>
</protein>
<proteinExistence type="predicted"/>
<gene>
    <name evidence="3" type="ORF">BABA_25826</name>
</gene>
<name>K6DP18_9BACI</name>
<comment type="caution">
    <text evidence="3">The sequence shown here is derived from an EMBL/GenBank/DDBJ whole genome shotgun (WGS) entry which is preliminary data.</text>
</comment>